<dbReference type="InterPro" id="IPR036010">
    <property type="entry name" value="2Fe-2S_ferredoxin-like_sf"/>
</dbReference>
<dbReference type="GO" id="GO:0051537">
    <property type="term" value="F:2 iron, 2 sulfur cluster binding"/>
    <property type="evidence" value="ECO:0007669"/>
    <property type="project" value="InterPro"/>
</dbReference>
<sequence>MADSQEDFHMANITFSSPALKKDVTVYAVAGDRKTLLSVAQEHKIPIHYECQDGECGSCAVQVTPLGSNAPKAVHLTEKEKTVLVLNGKLSKNDLEKISLSDVAPKWRMACQYMVLDEDILVEF</sequence>
<keyword evidence="3" id="KW-1185">Reference proteome</keyword>
<dbReference type="InterPro" id="IPR001041">
    <property type="entry name" value="2Fe-2S_ferredoxin-type"/>
</dbReference>
<dbReference type="KEGG" id="slac:SKTS_09590"/>
<dbReference type="Gene3D" id="3.10.20.30">
    <property type="match status" value="1"/>
</dbReference>
<dbReference type="EMBL" id="AP022853">
    <property type="protein sequence ID" value="BCB26073.1"/>
    <property type="molecule type" value="Genomic_DNA"/>
</dbReference>
<evidence type="ECO:0000313" key="3">
    <source>
        <dbReference type="Proteomes" id="UP000502260"/>
    </source>
</evidence>
<dbReference type="InterPro" id="IPR006058">
    <property type="entry name" value="2Fe2S_fd_BS"/>
</dbReference>
<dbReference type="RefSeq" id="WP_198420426.1">
    <property type="nucleotide sequence ID" value="NZ_AP022853.1"/>
</dbReference>
<proteinExistence type="predicted"/>
<protein>
    <submittedName>
        <fullName evidence="2">Ferredoxin</fullName>
    </submittedName>
</protein>
<name>A0A6F8V8B0_9PROT</name>
<organism evidence="2 3">
    <name type="scientific">Sulfurimicrobium lacus</name>
    <dbReference type="NCBI Taxonomy" id="2715678"/>
    <lineage>
        <taxon>Bacteria</taxon>
        <taxon>Pseudomonadati</taxon>
        <taxon>Pseudomonadota</taxon>
        <taxon>Betaproteobacteria</taxon>
        <taxon>Nitrosomonadales</taxon>
        <taxon>Sulfuricellaceae</taxon>
        <taxon>Sulfurimicrobium</taxon>
    </lineage>
</organism>
<gene>
    <name evidence="2" type="ORF">SKTS_09590</name>
</gene>
<dbReference type="Proteomes" id="UP000502260">
    <property type="component" value="Chromosome"/>
</dbReference>
<dbReference type="PROSITE" id="PS00197">
    <property type="entry name" value="2FE2S_FER_1"/>
    <property type="match status" value="1"/>
</dbReference>
<reference evidence="3" key="1">
    <citation type="submission" date="2020-03" db="EMBL/GenBank/DDBJ databases">
        <title>Complete genome sequence of sulfur-oxidizing bacterium skT11.</title>
        <authorList>
            <person name="Kanda M."/>
            <person name="Kojima H."/>
            <person name="Fukui M."/>
        </authorList>
    </citation>
    <scope>NUCLEOTIDE SEQUENCE [LARGE SCALE GENOMIC DNA]</scope>
    <source>
        <strain evidence="3">skT11</strain>
    </source>
</reference>
<dbReference type="SUPFAM" id="SSF54292">
    <property type="entry name" value="2Fe-2S ferredoxin-like"/>
    <property type="match status" value="1"/>
</dbReference>
<evidence type="ECO:0000313" key="2">
    <source>
        <dbReference type="EMBL" id="BCB26073.1"/>
    </source>
</evidence>
<dbReference type="AlphaFoldDB" id="A0A6F8V8B0"/>
<feature type="domain" description="2Fe-2S ferredoxin-type" evidence="1">
    <location>
        <begin position="11"/>
        <end position="124"/>
    </location>
</feature>
<evidence type="ECO:0000259" key="1">
    <source>
        <dbReference type="PROSITE" id="PS51085"/>
    </source>
</evidence>
<dbReference type="CDD" id="cd00207">
    <property type="entry name" value="fer2"/>
    <property type="match status" value="1"/>
</dbReference>
<dbReference type="PROSITE" id="PS51085">
    <property type="entry name" value="2FE2S_FER_2"/>
    <property type="match status" value="1"/>
</dbReference>
<dbReference type="Pfam" id="PF00111">
    <property type="entry name" value="Fer2"/>
    <property type="match status" value="1"/>
</dbReference>
<dbReference type="InterPro" id="IPR012675">
    <property type="entry name" value="Beta-grasp_dom_sf"/>
</dbReference>
<accession>A0A6F8V8B0</accession>